<name>A0ABD3G6K1_9STRA</name>
<sequence length="66" mass="7409">MDKSKGARRRLQGVPPNDKSIPQVLCSTSRDTKRLGGSVEKIMSSMLPGDKNNELWKKKIQKKNVV</sequence>
<evidence type="ECO:0000256" key="1">
    <source>
        <dbReference type="SAM" id="MobiDB-lite"/>
    </source>
</evidence>
<dbReference type="Proteomes" id="UP001632037">
    <property type="component" value="Unassembled WGS sequence"/>
</dbReference>
<accession>A0ABD3G6K1</accession>
<proteinExistence type="predicted"/>
<dbReference type="AlphaFoldDB" id="A0ABD3G6K1"/>
<evidence type="ECO:0000313" key="2">
    <source>
        <dbReference type="EMBL" id="KAL3673640.1"/>
    </source>
</evidence>
<organism evidence="2 3">
    <name type="scientific">Phytophthora oleae</name>
    <dbReference type="NCBI Taxonomy" id="2107226"/>
    <lineage>
        <taxon>Eukaryota</taxon>
        <taxon>Sar</taxon>
        <taxon>Stramenopiles</taxon>
        <taxon>Oomycota</taxon>
        <taxon>Peronosporomycetes</taxon>
        <taxon>Peronosporales</taxon>
        <taxon>Peronosporaceae</taxon>
        <taxon>Phytophthora</taxon>
    </lineage>
</organism>
<reference evidence="2 3" key="1">
    <citation type="submission" date="2024-09" db="EMBL/GenBank/DDBJ databases">
        <title>Genome sequencing and assembly of Phytophthora oleae, isolate VK10A, causative agent of rot of olive drupes.</title>
        <authorList>
            <person name="Conti Taguali S."/>
            <person name="Riolo M."/>
            <person name="La Spada F."/>
            <person name="Cacciola S.O."/>
            <person name="Dionisio G."/>
        </authorList>
    </citation>
    <scope>NUCLEOTIDE SEQUENCE [LARGE SCALE GENOMIC DNA]</scope>
    <source>
        <strain evidence="2 3">VK10A</strain>
    </source>
</reference>
<keyword evidence="3" id="KW-1185">Reference proteome</keyword>
<gene>
    <name evidence="2" type="ORF">V7S43_001339</name>
</gene>
<evidence type="ECO:0000313" key="3">
    <source>
        <dbReference type="Proteomes" id="UP001632037"/>
    </source>
</evidence>
<comment type="caution">
    <text evidence="2">The sequence shown here is derived from an EMBL/GenBank/DDBJ whole genome shotgun (WGS) entry which is preliminary data.</text>
</comment>
<dbReference type="EMBL" id="JBIMZQ010000002">
    <property type="protein sequence ID" value="KAL3673640.1"/>
    <property type="molecule type" value="Genomic_DNA"/>
</dbReference>
<feature type="compositionally biased region" description="Basic residues" evidence="1">
    <location>
        <begin position="1"/>
        <end position="11"/>
    </location>
</feature>
<protein>
    <recommendedName>
        <fullName evidence="4">RXLR effector</fullName>
    </recommendedName>
</protein>
<evidence type="ECO:0008006" key="4">
    <source>
        <dbReference type="Google" id="ProtNLM"/>
    </source>
</evidence>
<feature type="region of interest" description="Disordered" evidence="1">
    <location>
        <begin position="1"/>
        <end position="32"/>
    </location>
</feature>